<dbReference type="Proteomes" id="UP000077266">
    <property type="component" value="Unassembled WGS sequence"/>
</dbReference>
<feature type="region of interest" description="Disordered" evidence="1">
    <location>
        <begin position="1"/>
        <end position="47"/>
    </location>
</feature>
<proteinExistence type="predicted"/>
<evidence type="ECO:0000313" key="2">
    <source>
        <dbReference type="EMBL" id="KZV80997.1"/>
    </source>
</evidence>
<feature type="compositionally biased region" description="Acidic residues" evidence="1">
    <location>
        <begin position="118"/>
        <end position="127"/>
    </location>
</feature>
<feature type="region of interest" description="Disordered" evidence="1">
    <location>
        <begin position="90"/>
        <end position="166"/>
    </location>
</feature>
<accession>A0A165BP53</accession>
<feature type="compositionally biased region" description="Pro residues" evidence="1">
    <location>
        <begin position="1"/>
        <end position="22"/>
    </location>
</feature>
<dbReference type="AlphaFoldDB" id="A0A165BP53"/>
<dbReference type="EMBL" id="KV426429">
    <property type="protein sequence ID" value="KZV80997.1"/>
    <property type="molecule type" value="Genomic_DNA"/>
</dbReference>
<feature type="compositionally biased region" description="Low complexity" evidence="1">
    <location>
        <begin position="141"/>
        <end position="151"/>
    </location>
</feature>
<name>A0A165BP53_EXIGL</name>
<evidence type="ECO:0000256" key="1">
    <source>
        <dbReference type="SAM" id="MobiDB-lite"/>
    </source>
</evidence>
<keyword evidence="3" id="KW-1185">Reference proteome</keyword>
<reference evidence="2 3" key="1">
    <citation type="journal article" date="2016" name="Mol. Biol. Evol.">
        <title>Comparative Genomics of Early-Diverging Mushroom-Forming Fungi Provides Insights into the Origins of Lignocellulose Decay Capabilities.</title>
        <authorList>
            <person name="Nagy L.G."/>
            <person name="Riley R."/>
            <person name="Tritt A."/>
            <person name="Adam C."/>
            <person name="Daum C."/>
            <person name="Floudas D."/>
            <person name="Sun H."/>
            <person name="Yadav J.S."/>
            <person name="Pangilinan J."/>
            <person name="Larsson K.H."/>
            <person name="Matsuura K."/>
            <person name="Barry K."/>
            <person name="Labutti K."/>
            <person name="Kuo R."/>
            <person name="Ohm R.A."/>
            <person name="Bhattacharya S.S."/>
            <person name="Shirouzu T."/>
            <person name="Yoshinaga Y."/>
            <person name="Martin F.M."/>
            <person name="Grigoriev I.V."/>
            <person name="Hibbett D.S."/>
        </authorList>
    </citation>
    <scope>NUCLEOTIDE SEQUENCE [LARGE SCALE GENOMIC DNA]</scope>
    <source>
        <strain evidence="2 3">HHB12029</strain>
    </source>
</reference>
<sequence>MTPPPESSDASPPAPDTPPADGPTPSGGLEHTDTASTGQQNATNEQDRLRANEQDRLRAFEAVHQRLMEDMLRNLTLRVRPEVLGLLIAMDDVDRPFTTPVNTARPSDRANTGGGSDDTSDDDDVPDLIDLTDSSDDDSVPTRAPRTAAPHTTKDVGTSVTKHTDH</sequence>
<gene>
    <name evidence="2" type="ORF">EXIGLDRAFT_780292</name>
</gene>
<organism evidence="2 3">
    <name type="scientific">Exidia glandulosa HHB12029</name>
    <dbReference type="NCBI Taxonomy" id="1314781"/>
    <lineage>
        <taxon>Eukaryota</taxon>
        <taxon>Fungi</taxon>
        <taxon>Dikarya</taxon>
        <taxon>Basidiomycota</taxon>
        <taxon>Agaricomycotina</taxon>
        <taxon>Agaricomycetes</taxon>
        <taxon>Auriculariales</taxon>
        <taxon>Exidiaceae</taxon>
        <taxon>Exidia</taxon>
    </lineage>
</organism>
<evidence type="ECO:0000313" key="3">
    <source>
        <dbReference type="Proteomes" id="UP000077266"/>
    </source>
</evidence>
<dbReference type="InParanoid" id="A0A165BP53"/>
<protein>
    <submittedName>
        <fullName evidence="2">Uncharacterized protein</fullName>
    </submittedName>
</protein>
<feature type="compositionally biased region" description="Polar residues" evidence="1">
    <location>
        <begin position="155"/>
        <end position="166"/>
    </location>
</feature>
<feature type="compositionally biased region" description="Polar residues" evidence="1">
    <location>
        <begin position="34"/>
        <end position="44"/>
    </location>
</feature>